<dbReference type="Proteomes" id="UP000235897">
    <property type="component" value="Unassembled WGS sequence"/>
</dbReference>
<organism evidence="5 6">
    <name type="scientific">Stutzerimonas stutzeri</name>
    <name type="common">Pseudomonas stutzeri</name>
    <dbReference type="NCBI Taxonomy" id="316"/>
    <lineage>
        <taxon>Bacteria</taxon>
        <taxon>Pseudomonadati</taxon>
        <taxon>Pseudomonadota</taxon>
        <taxon>Gammaproteobacteria</taxon>
        <taxon>Pseudomonadales</taxon>
        <taxon>Pseudomonadaceae</taxon>
        <taxon>Stutzerimonas</taxon>
    </lineage>
</organism>
<keyword evidence="1" id="KW-0540">Nuclease</keyword>
<evidence type="ECO:0000313" key="6">
    <source>
        <dbReference type="Proteomes" id="UP000235897"/>
    </source>
</evidence>
<keyword evidence="2" id="KW-0378">Hydrolase</keyword>
<evidence type="ECO:0000256" key="2">
    <source>
        <dbReference type="ARBA" id="ARBA00022801"/>
    </source>
</evidence>
<keyword evidence="3" id="KW-0269">Exonuclease</keyword>
<name>A0A2N8SQS1_STUST</name>
<dbReference type="InterPro" id="IPR036397">
    <property type="entry name" value="RNaseH_sf"/>
</dbReference>
<accession>A0A2N8SQS1</accession>
<dbReference type="Pfam" id="PF00929">
    <property type="entry name" value="RNase_T"/>
    <property type="match status" value="1"/>
</dbReference>
<comment type="caution">
    <text evidence="5">The sequence shown here is derived from an EMBL/GenBank/DDBJ whole genome shotgun (WGS) entry which is preliminary data.</text>
</comment>
<evidence type="ECO:0000256" key="3">
    <source>
        <dbReference type="ARBA" id="ARBA00022839"/>
    </source>
</evidence>
<dbReference type="NCBIfam" id="NF006602">
    <property type="entry name" value="PRK09146.1"/>
    <property type="match status" value="1"/>
</dbReference>
<protein>
    <submittedName>
        <fullName evidence="5">DNA polymerase III subunit epsilon</fullName>
    </submittedName>
</protein>
<dbReference type="GO" id="GO:0006259">
    <property type="term" value="P:DNA metabolic process"/>
    <property type="evidence" value="ECO:0007669"/>
    <property type="project" value="UniProtKB-ARBA"/>
</dbReference>
<dbReference type="AlphaFoldDB" id="A0A2N8SQS1"/>
<dbReference type="EMBL" id="POUW01000005">
    <property type="protein sequence ID" value="PNG04822.1"/>
    <property type="molecule type" value="Genomic_DNA"/>
</dbReference>
<proteinExistence type="predicted"/>
<dbReference type="PANTHER" id="PTHR30231">
    <property type="entry name" value="DNA POLYMERASE III SUBUNIT EPSILON"/>
    <property type="match status" value="1"/>
</dbReference>
<dbReference type="RefSeq" id="WP_102847054.1">
    <property type="nucleotide sequence ID" value="NZ_JAMOIG010000022.1"/>
</dbReference>
<feature type="domain" description="Exonuclease" evidence="4">
    <location>
        <begin position="47"/>
        <end position="230"/>
    </location>
</feature>
<dbReference type="GO" id="GO:0008408">
    <property type="term" value="F:3'-5' exonuclease activity"/>
    <property type="evidence" value="ECO:0007669"/>
    <property type="project" value="TreeGrafter"/>
</dbReference>
<dbReference type="GO" id="GO:0005829">
    <property type="term" value="C:cytosol"/>
    <property type="evidence" value="ECO:0007669"/>
    <property type="project" value="TreeGrafter"/>
</dbReference>
<dbReference type="SUPFAM" id="SSF53098">
    <property type="entry name" value="Ribonuclease H-like"/>
    <property type="match status" value="1"/>
</dbReference>
<dbReference type="InterPro" id="IPR013520">
    <property type="entry name" value="Ribonucl_H"/>
</dbReference>
<evidence type="ECO:0000313" key="5">
    <source>
        <dbReference type="EMBL" id="PNG04822.1"/>
    </source>
</evidence>
<dbReference type="Gene3D" id="3.30.420.10">
    <property type="entry name" value="Ribonuclease H-like superfamily/Ribonuclease H"/>
    <property type="match status" value="1"/>
</dbReference>
<evidence type="ECO:0000256" key="1">
    <source>
        <dbReference type="ARBA" id="ARBA00022722"/>
    </source>
</evidence>
<gene>
    <name evidence="5" type="ORF">CXL00_14235</name>
</gene>
<dbReference type="SMART" id="SM00479">
    <property type="entry name" value="EXOIII"/>
    <property type="match status" value="1"/>
</dbReference>
<dbReference type="OrthoDB" id="5497329at2"/>
<dbReference type="CDD" id="cd06127">
    <property type="entry name" value="DEDDh"/>
    <property type="match status" value="1"/>
</dbReference>
<dbReference type="PANTHER" id="PTHR30231:SF4">
    <property type="entry name" value="PROTEIN NEN2"/>
    <property type="match status" value="1"/>
</dbReference>
<dbReference type="GO" id="GO:0003676">
    <property type="term" value="F:nucleic acid binding"/>
    <property type="evidence" value="ECO:0007669"/>
    <property type="project" value="InterPro"/>
</dbReference>
<reference evidence="5 6" key="1">
    <citation type="submission" date="2018-01" db="EMBL/GenBank/DDBJ databases">
        <title>Denitrification phenotypes of diverse strains of Pseudomonas stutzeri.</title>
        <authorList>
            <person name="Milligan D.A."/>
            <person name="Bergaust L."/>
            <person name="Bakken L.R."/>
            <person name="Frostegard A."/>
        </authorList>
    </citation>
    <scope>NUCLEOTIDE SEQUENCE [LARGE SCALE GENOMIC DNA]</scope>
    <source>
        <strain evidence="5 6">28a3</strain>
    </source>
</reference>
<dbReference type="InterPro" id="IPR012337">
    <property type="entry name" value="RNaseH-like_sf"/>
</dbReference>
<sequence>MKRNGRTPPPDWPSLFAELAQTARDPRLARFYQAGTVSADTPLDQAPLLALDVETTGLDSQRDSIVSLGLVPFDLRRIRCRESSYWVVKPVCELSSQSVTFHHITHSDVSDAPRLATVLDELLTMMAGKIMVVHYRNIERGFLDQAMRHLLGEGLQFPVIDTMQLGARLHPRRRRHGWLRHLLNKQRPVSIRLADSRLRYGLPLYQAHHALTDAVATAELLQAQAATHYPPSTPVGELWN</sequence>
<evidence type="ECO:0000259" key="4">
    <source>
        <dbReference type="SMART" id="SM00479"/>
    </source>
</evidence>